<dbReference type="CDD" id="cd10791">
    <property type="entry name" value="GH38N_AMII_like_1"/>
    <property type="match status" value="1"/>
</dbReference>
<dbReference type="InterPro" id="IPR032482">
    <property type="entry name" value="DUF5054"/>
</dbReference>
<dbReference type="AlphaFoldDB" id="A0A3S9A805"/>
<dbReference type="KEGG" id="palb:EJC50_21065"/>
<dbReference type="OrthoDB" id="237949at2"/>
<dbReference type="GO" id="GO:0005975">
    <property type="term" value="P:carbohydrate metabolic process"/>
    <property type="evidence" value="ECO:0007669"/>
    <property type="project" value="InterPro"/>
</dbReference>
<dbReference type="InterPro" id="IPR011330">
    <property type="entry name" value="Glyco_hydro/deAcase_b/a-brl"/>
</dbReference>
<dbReference type="InterPro" id="IPR027291">
    <property type="entry name" value="Glyco_hydro_38_N_sf"/>
</dbReference>
<dbReference type="SUPFAM" id="SSF88713">
    <property type="entry name" value="Glycoside hydrolase/deacetylase"/>
    <property type="match status" value="1"/>
</dbReference>
<dbReference type="Proteomes" id="UP000272528">
    <property type="component" value="Chromosome"/>
</dbReference>
<proteinExistence type="predicted"/>
<evidence type="ECO:0000313" key="1">
    <source>
        <dbReference type="EMBL" id="AZN41887.1"/>
    </source>
</evidence>
<sequence length="694" mass="78762">MNNIRKVHVVFKTHLDIGFTDLASNVIDQYFHSFIPGALDLAEQLGQEQGGAKFVWTTGSWLIHEYLKAASPAQRSRLENAIAAGTIVWHGLPFTTHTELMDPALLEHGLSISRKLDEKYGKRTISAKMTDVPGHTIGMVPYLAKNDIQFLHLGVNYASTKPSVPDVFVWRANDGSEVIVNYAGSYGNMTIVEGLDEALYFAHTNDNMGPPSASSIHELYERLSEQFPNAAIVASTMDAFASKLIALKDQFPVVTEEIGDSWIHGVASDPLKIAQYRELLKLRDKWNGEGRLDTGSQEYADFCEQLMLVPEHTWGMDEKTHLTDFKHYSVQDFHAARQDDIVKKDVIPARYAGYFGIYGGDPHHIGTDARKSFSLYESSWQEQRDYINSAIAALSKDKQDEARTALVALTPRESIAGGHEFDIDQEQRLGCFTVQFERDGSIVKLVDAKGKAWVDKKHPIGVYEYETFGVDTYNNWFRDYVVNWAETCSWSEPDFGKPGIEFVDPRPEHKRFSPRVREAAVRNDAQYDEVCLQLSMSDEASQTYGAPKKLQIRYRFFKDTKRIEVELDWFDKQANRLPEASWFSFALHVDNPNLWKMDKLGERVSPLHVVKNGNRSLHAVGTGVYYEGSDGGVELLTSDACVLAPGEKRMLQFNQQFATLEGGMHFNLHNNVWGTNFRMWFEDDMKFRFSLELK</sequence>
<accession>A0A3S9A805</accession>
<organism evidence="1 2">
    <name type="scientific">Paenibacillus albus</name>
    <dbReference type="NCBI Taxonomy" id="2495582"/>
    <lineage>
        <taxon>Bacteria</taxon>
        <taxon>Bacillati</taxon>
        <taxon>Bacillota</taxon>
        <taxon>Bacilli</taxon>
        <taxon>Bacillales</taxon>
        <taxon>Paenibacillaceae</taxon>
        <taxon>Paenibacillus</taxon>
    </lineage>
</organism>
<dbReference type="EMBL" id="CP034437">
    <property type="protein sequence ID" value="AZN41887.1"/>
    <property type="molecule type" value="Genomic_DNA"/>
</dbReference>
<evidence type="ECO:0000313" key="2">
    <source>
        <dbReference type="Proteomes" id="UP000272528"/>
    </source>
</evidence>
<protein>
    <submittedName>
        <fullName evidence="1">DUF5054 domain-containing protein</fullName>
    </submittedName>
</protein>
<dbReference type="Pfam" id="PF16477">
    <property type="entry name" value="DUF5054"/>
    <property type="match status" value="1"/>
</dbReference>
<reference evidence="2" key="1">
    <citation type="submission" date="2018-12" db="EMBL/GenBank/DDBJ databases">
        <title>Genome sequence of Peanibacillus sp.</title>
        <authorList>
            <person name="Subramani G."/>
            <person name="Srinivasan S."/>
            <person name="Kim M.K."/>
        </authorList>
    </citation>
    <scope>NUCLEOTIDE SEQUENCE [LARGE SCALE GENOMIC DNA]</scope>
    <source>
        <strain evidence="2">18JY67-1</strain>
    </source>
</reference>
<dbReference type="Gene3D" id="3.20.110.10">
    <property type="entry name" value="Glycoside hydrolase 38, N terminal domain"/>
    <property type="match status" value="1"/>
</dbReference>
<keyword evidence="2" id="KW-1185">Reference proteome</keyword>
<dbReference type="RefSeq" id="WP_126017593.1">
    <property type="nucleotide sequence ID" value="NZ_CP034437.1"/>
</dbReference>
<gene>
    <name evidence="1" type="ORF">EJC50_21065</name>
</gene>
<name>A0A3S9A805_9BACL</name>